<organism evidence="1 2">
    <name type="scientific">Candidatus Methanoperedens nitratireducens</name>
    <dbReference type="NCBI Taxonomy" id="1392998"/>
    <lineage>
        <taxon>Archaea</taxon>
        <taxon>Methanobacteriati</taxon>
        <taxon>Methanobacteriota</taxon>
        <taxon>Stenosarchaea group</taxon>
        <taxon>Methanomicrobia</taxon>
        <taxon>Methanosarcinales</taxon>
        <taxon>ANME-2 cluster</taxon>
        <taxon>Candidatus Methanoperedentaceae</taxon>
        <taxon>Candidatus Methanoperedens</taxon>
    </lineage>
</organism>
<gene>
    <name evidence="1" type="ORF">ANME2D_02358</name>
</gene>
<proteinExistence type="predicted"/>
<dbReference type="AlphaFoldDB" id="A0A062V4T7"/>
<dbReference type="Proteomes" id="UP000027153">
    <property type="component" value="Unassembled WGS sequence"/>
</dbReference>
<keyword evidence="2" id="KW-1185">Reference proteome</keyword>
<evidence type="ECO:0000313" key="1">
    <source>
        <dbReference type="EMBL" id="KCZ71623.1"/>
    </source>
</evidence>
<sequence>MSDQMRAALEAARKEITELADIADEDTFHKGYYSKLIQQIDEALKDGESLANLYRPEQVQRLVRAAFDEGKTENASAAVIKLLELPKEIQEQSEAVAGIYNDIEVLRLQIADIRNDALELVLSATENGKPKFTNEQTRKLATEQGLRDNEDYLLKLNGLGLKERELRVEQIELEYLNNLFRAYQSIAQIAGGK</sequence>
<evidence type="ECO:0000313" key="2">
    <source>
        <dbReference type="Proteomes" id="UP000027153"/>
    </source>
</evidence>
<dbReference type="PATRIC" id="fig|1392998.3.peg.2354"/>
<dbReference type="EMBL" id="JMIY01000005">
    <property type="protein sequence ID" value="KCZ71623.1"/>
    <property type="molecule type" value="Genomic_DNA"/>
</dbReference>
<comment type="caution">
    <text evidence="1">The sequence shown here is derived from an EMBL/GenBank/DDBJ whole genome shotgun (WGS) entry which is preliminary data.</text>
</comment>
<dbReference type="RefSeq" id="WP_048091684.1">
    <property type="nucleotide sequence ID" value="NZ_JMIY01000005.1"/>
</dbReference>
<name>A0A062V4T7_9EURY</name>
<accession>A0A062V4T7</accession>
<reference evidence="1 2" key="1">
    <citation type="journal article" date="2013" name="Nature">
        <title>Anaerobic oxidation of methane coupled to nitrate reduction in a novel archaeal lineage.</title>
        <authorList>
            <person name="Haroon M.F."/>
            <person name="Hu S."/>
            <person name="Shi Y."/>
            <person name="Imelfort M."/>
            <person name="Keller J."/>
            <person name="Hugenholtz P."/>
            <person name="Yuan Z."/>
            <person name="Tyson G.W."/>
        </authorList>
    </citation>
    <scope>NUCLEOTIDE SEQUENCE [LARGE SCALE GENOMIC DNA]</scope>
    <source>
        <strain evidence="1 2">ANME-2d</strain>
    </source>
</reference>
<protein>
    <submittedName>
        <fullName evidence="1">Uncharacterized protein</fullName>
    </submittedName>
</protein>